<evidence type="ECO:0000259" key="5">
    <source>
        <dbReference type="PROSITE" id="PS50102"/>
    </source>
</evidence>
<dbReference type="PANTHER" id="PTHR47640">
    <property type="entry name" value="TRNA SELENOCYSTEINE 1-ASSOCIATED PROTEIN 1-RELATED-RELATED"/>
    <property type="match status" value="1"/>
</dbReference>
<feature type="compositionally biased region" description="Low complexity" evidence="4">
    <location>
        <begin position="238"/>
        <end position="250"/>
    </location>
</feature>
<gene>
    <name evidence="6" type="ORF">BWQ96_07816</name>
</gene>
<feature type="compositionally biased region" description="Pro residues" evidence="4">
    <location>
        <begin position="30"/>
        <end position="46"/>
    </location>
</feature>
<dbReference type="STRING" id="448386.A0A2V3IK64"/>
<dbReference type="EMBL" id="NBIV01000163">
    <property type="protein sequence ID" value="PXF42438.1"/>
    <property type="molecule type" value="Genomic_DNA"/>
</dbReference>
<name>A0A2V3IK64_9FLOR</name>
<feature type="compositionally biased region" description="Low complexity" evidence="4">
    <location>
        <begin position="411"/>
        <end position="422"/>
    </location>
</feature>
<dbReference type="InterPro" id="IPR035979">
    <property type="entry name" value="RBD_domain_sf"/>
</dbReference>
<evidence type="ECO:0000256" key="4">
    <source>
        <dbReference type="SAM" id="MobiDB-lite"/>
    </source>
</evidence>
<feature type="region of interest" description="Disordered" evidence="4">
    <location>
        <begin position="399"/>
        <end position="534"/>
    </location>
</feature>
<evidence type="ECO:0000313" key="6">
    <source>
        <dbReference type="EMBL" id="PXF42438.1"/>
    </source>
</evidence>
<feature type="compositionally biased region" description="Polar residues" evidence="4">
    <location>
        <begin position="399"/>
        <end position="410"/>
    </location>
</feature>
<reference evidence="6 7" key="1">
    <citation type="journal article" date="2018" name="Mol. Biol. Evol.">
        <title>Analysis of the draft genome of the red seaweed Gracilariopsis chorda provides insights into genome size evolution in Rhodophyta.</title>
        <authorList>
            <person name="Lee J."/>
            <person name="Yang E.C."/>
            <person name="Graf L."/>
            <person name="Yang J.H."/>
            <person name="Qiu H."/>
            <person name="Zel Zion U."/>
            <person name="Chan C.X."/>
            <person name="Stephens T.G."/>
            <person name="Weber A.P.M."/>
            <person name="Boo G.H."/>
            <person name="Boo S.M."/>
            <person name="Kim K.M."/>
            <person name="Shin Y."/>
            <person name="Jung M."/>
            <person name="Lee S.J."/>
            <person name="Yim H.S."/>
            <person name="Lee J.H."/>
            <person name="Bhattacharya D."/>
            <person name="Yoon H.S."/>
        </authorList>
    </citation>
    <scope>NUCLEOTIDE SEQUENCE [LARGE SCALE GENOMIC DNA]</scope>
    <source>
        <strain evidence="6 7">SKKU-2015</strain>
        <tissue evidence="6">Whole body</tissue>
    </source>
</reference>
<proteinExistence type="predicted"/>
<dbReference type="CDD" id="cd00590">
    <property type="entry name" value="RRM_SF"/>
    <property type="match status" value="1"/>
</dbReference>
<keyword evidence="1" id="KW-0677">Repeat</keyword>
<dbReference type="GO" id="GO:0003729">
    <property type="term" value="F:mRNA binding"/>
    <property type="evidence" value="ECO:0007669"/>
    <property type="project" value="InterPro"/>
</dbReference>
<dbReference type="Pfam" id="PF00076">
    <property type="entry name" value="RRM_1"/>
    <property type="match status" value="2"/>
</dbReference>
<protein>
    <submittedName>
        <fullName evidence="6">Polyadenylate-binding protein RBP45A</fullName>
    </submittedName>
</protein>
<feature type="compositionally biased region" description="Low complexity" evidence="4">
    <location>
        <begin position="523"/>
        <end position="534"/>
    </location>
</feature>
<dbReference type="PROSITE" id="PS50102">
    <property type="entry name" value="RRM"/>
    <property type="match status" value="3"/>
</dbReference>
<dbReference type="OrthoDB" id="2989at2759"/>
<dbReference type="SMART" id="SM00360">
    <property type="entry name" value="RRM"/>
    <property type="match status" value="3"/>
</dbReference>
<keyword evidence="7" id="KW-1185">Reference proteome</keyword>
<evidence type="ECO:0000256" key="3">
    <source>
        <dbReference type="PROSITE-ProRule" id="PRU00176"/>
    </source>
</evidence>
<feature type="domain" description="RRM" evidence="5">
    <location>
        <begin position="274"/>
        <end position="351"/>
    </location>
</feature>
<comment type="caution">
    <text evidence="6">The sequence shown here is derived from an EMBL/GenBank/DDBJ whole genome shotgun (WGS) entry which is preliminary data.</text>
</comment>
<sequence length="534" mass="57168">MDARFPPETPAPESTNMSGYYQGMAASYPNMPPATAPHSSSPPPNNSRPSNGTISIWAGDLDAYMDENFLRQAVTASGWGPDITRIKVVRDHYSGMHAGYGFLDAASPEAAQRVIACGSGMPIPGTNRCWRLNMGRNAAVNSSANTEINIYVGNLEPSVTDYQLMTAFRPRYGSVRHAKVVCNEYGQSRGYGFVRFANAHDADRAVNEMQGFEFNNKPIRLSHATGRSRGPNTRGPTHHPYNNHHNTPSNGAGHGPPTNKRPRQLMAPDDPTNTTIFIGGTAPHITDELLWREFSSFGELDGVRVPVNKTGFAFVRFKTREAALRAKESLSGTHFPPLNAHKPIRVEWASERIPATKPPSLVNTSMPVMNYDSNSQSFDPQFSSSYALNNPASNSSIQEGFNNFNSIPNGSSTAPVSSTAVAGLSQPQPPASVEENKVSAADGATVASVQPSAPVSKETPVTSENGNSNGSGEAEPPSKRAAVGRGEYAAVATDSTPKKENGIEVKSEGPSGDSPAMQFSWLNSSSTQPTTNSQ</sequence>
<dbReference type="PANTHER" id="PTHR47640:SF10">
    <property type="entry name" value="TRNA SELENOCYSTEINE 1-ASSOCIATED PROTEIN 1-RELATED"/>
    <property type="match status" value="1"/>
</dbReference>
<dbReference type="InterPro" id="IPR050825">
    <property type="entry name" value="RBM42_RBP45_47-like"/>
</dbReference>
<organism evidence="6 7">
    <name type="scientific">Gracilariopsis chorda</name>
    <dbReference type="NCBI Taxonomy" id="448386"/>
    <lineage>
        <taxon>Eukaryota</taxon>
        <taxon>Rhodophyta</taxon>
        <taxon>Florideophyceae</taxon>
        <taxon>Rhodymeniophycidae</taxon>
        <taxon>Gracilariales</taxon>
        <taxon>Gracilariaceae</taxon>
        <taxon>Gracilariopsis</taxon>
    </lineage>
</organism>
<feature type="compositionally biased region" description="Basic and acidic residues" evidence="4">
    <location>
        <begin position="496"/>
        <end position="507"/>
    </location>
</feature>
<dbReference type="InterPro" id="IPR000504">
    <property type="entry name" value="RRM_dom"/>
</dbReference>
<dbReference type="GO" id="GO:0005829">
    <property type="term" value="C:cytosol"/>
    <property type="evidence" value="ECO:0007669"/>
    <property type="project" value="TreeGrafter"/>
</dbReference>
<evidence type="ECO:0000256" key="1">
    <source>
        <dbReference type="ARBA" id="ARBA00022737"/>
    </source>
</evidence>
<dbReference type="Proteomes" id="UP000247409">
    <property type="component" value="Unassembled WGS sequence"/>
</dbReference>
<dbReference type="Gene3D" id="3.30.70.330">
    <property type="match status" value="3"/>
</dbReference>
<feature type="compositionally biased region" description="Polar residues" evidence="4">
    <location>
        <begin position="447"/>
        <end position="471"/>
    </location>
</feature>
<feature type="region of interest" description="Disordered" evidence="4">
    <location>
        <begin position="218"/>
        <end position="268"/>
    </location>
</feature>
<feature type="domain" description="RRM" evidence="5">
    <location>
        <begin position="148"/>
        <end position="226"/>
    </location>
</feature>
<evidence type="ECO:0000256" key="2">
    <source>
        <dbReference type="ARBA" id="ARBA00022884"/>
    </source>
</evidence>
<accession>A0A2V3IK64</accession>
<dbReference type="AlphaFoldDB" id="A0A2V3IK64"/>
<feature type="domain" description="RRM" evidence="5">
    <location>
        <begin position="54"/>
        <end position="137"/>
    </location>
</feature>
<keyword evidence="2 3" id="KW-0694">RNA-binding</keyword>
<dbReference type="SUPFAM" id="SSF54928">
    <property type="entry name" value="RNA-binding domain, RBD"/>
    <property type="match status" value="3"/>
</dbReference>
<dbReference type="InterPro" id="IPR012677">
    <property type="entry name" value="Nucleotide-bd_a/b_plait_sf"/>
</dbReference>
<feature type="region of interest" description="Disordered" evidence="4">
    <location>
        <begin position="1"/>
        <end position="53"/>
    </location>
</feature>
<evidence type="ECO:0000313" key="7">
    <source>
        <dbReference type="Proteomes" id="UP000247409"/>
    </source>
</evidence>